<name>A0AAE0WNG2_9PEZI</name>
<sequence>MSIPIAGRMAGIDMYAAFHASRKNRAQVFFQQCRQFAASKRSRTATPSHATTDAYIPPDSLVHDVNASGSTPRNEQRNGRPYLEHKTANTTTQTPITVERTLDVKDGEADAAATNAQDSDGKDDHVVAGKHTTKPDNRVRTSRETKAGATSDDVPKTAREQSRLARKMRRIQAGTHNRDSQLHLQQDPGQVESVLAKLDELKTSEPSVWAGFENNATPVQARKPLRPLSELPLEQETAKPTKLEPKPRREPWQIQKRVTEQKFGETGWQPRKRLSPDTLEGIRALHASDSATYTTEMLSAHFKITPEAIRRILKSKWQPNDEESEDRRARWERRGAKKWQSMAEQGMRAPAKWRAMGVGGEEGLKEERLPRRRKSKGEDGLSWDDVVGGLPEHVEERSRNDSLADRLL</sequence>
<comment type="caution">
    <text evidence="7">The sequence shown here is derived from an EMBL/GenBank/DDBJ whole genome shotgun (WGS) entry which is preliminary data.</text>
</comment>
<dbReference type="Proteomes" id="UP001274830">
    <property type="component" value="Unassembled WGS sequence"/>
</dbReference>
<keyword evidence="8" id="KW-1185">Reference proteome</keyword>
<organism evidence="7 8">
    <name type="scientific">Recurvomyces mirabilis</name>
    <dbReference type="NCBI Taxonomy" id="574656"/>
    <lineage>
        <taxon>Eukaryota</taxon>
        <taxon>Fungi</taxon>
        <taxon>Dikarya</taxon>
        <taxon>Ascomycota</taxon>
        <taxon>Pezizomycotina</taxon>
        <taxon>Dothideomycetes</taxon>
        <taxon>Dothideomycetidae</taxon>
        <taxon>Mycosphaerellales</taxon>
        <taxon>Teratosphaeriaceae</taxon>
        <taxon>Recurvomyces</taxon>
    </lineage>
</organism>
<evidence type="ECO:0000256" key="1">
    <source>
        <dbReference type="ARBA" id="ARBA00003548"/>
    </source>
</evidence>
<dbReference type="InterPro" id="IPR010487">
    <property type="entry name" value="NGRN/Rrg9"/>
</dbReference>
<feature type="compositionally biased region" description="Basic and acidic residues" evidence="6">
    <location>
        <begin position="392"/>
        <end position="408"/>
    </location>
</feature>
<feature type="compositionally biased region" description="Basic and acidic residues" evidence="6">
    <location>
        <begin position="153"/>
        <end position="163"/>
    </location>
</feature>
<evidence type="ECO:0000256" key="6">
    <source>
        <dbReference type="SAM" id="MobiDB-lite"/>
    </source>
</evidence>
<dbReference type="GO" id="GO:0005739">
    <property type="term" value="C:mitochondrion"/>
    <property type="evidence" value="ECO:0007669"/>
    <property type="project" value="UniProtKB-SubCell"/>
</dbReference>
<comment type="similarity">
    <text evidence="3">Belongs to the RRG9 family.</text>
</comment>
<dbReference type="PANTHER" id="PTHR13475">
    <property type="entry name" value="NEUGRIN"/>
    <property type="match status" value="1"/>
</dbReference>
<protein>
    <recommendedName>
        <fullName evidence="4">Required for respiratory growth protein 9, mitochondrial</fullName>
    </recommendedName>
</protein>
<feature type="compositionally biased region" description="Basic and acidic residues" evidence="6">
    <location>
        <begin position="119"/>
        <end position="146"/>
    </location>
</feature>
<feature type="region of interest" description="Disordered" evidence="6">
    <location>
        <begin position="39"/>
        <end position="163"/>
    </location>
</feature>
<keyword evidence="5" id="KW-0809">Transit peptide</keyword>
<dbReference type="RefSeq" id="XP_064696342.1">
    <property type="nucleotide sequence ID" value="XM_064836133.1"/>
</dbReference>
<evidence type="ECO:0000256" key="4">
    <source>
        <dbReference type="ARBA" id="ARBA00013566"/>
    </source>
</evidence>
<evidence type="ECO:0000256" key="2">
    <source>
        <dbReference type="ARBA" id="ARBA00004173"/>
    </source>
</evidence>
<proteinExistence type="inferred from homology"/>
<gene>
    <name evidence="7" type="primary">RRG9</name>
    <name evidence="7" type="ORF">LTR78_004974</name>
</gene>
<evidence type="ECO:0000256" key="5">
    <source>
        <dbReference type="ARBA" id="ARBA00022946"/>
    </source>
</evidence>
<evidence type="ECO:0000256" key="3">
    <source>
        <dbReference type="ARBA" id="ARBA00010895"/>
    </source>
</evidence>
<comment type="function">
    <text evidence="1">Required for respiratory activity and maintenance and expression of the mitochondrial genome.</text>
</comment>
<evidence type="ECO:0000313" key="8">
    <source>
        <dbReference type="Proteomes" id="UP001274830"/>
    </source>
</evidence>
<dbReference type="GeneID" id="89960666"/>
<dbReference type="Pfam" id="PF06413">
    <property type="entry name" value="Neugrin"/>
    <property type="match status" value="1"/>
</dbReference>
<feature type="compositionally biased region" description="Basic and acidic residues" evidence="6">
    <location>
        <begin position="74"/>
        <end position="87"/>
    </location>
</feature>
<feature type="compositionally biased region" description="Basic and acidic residues" evidence="6">
    <location>
        <begin position="236"/>
        <end position="250"/>
    </location>
</feature>
<accession>A0AAE0WNG2</accession>
<dbReference type="PANTHER" id="PTHR13475:SF3">
    <property type="entry name" value="NEUGRIN"/>
    <property type="match status" value="1"/>
</dbReference>
<dbReference type="EMBL" id="JAUTXT010000016">
    <property type="protein sequence ID" value="KAK3675040.1"/>
    <property type="molecule type" value="Genomic_DNA"/>
</dbReference>
<evidence type="ECO:0000313" key="7">
    <source>
        <dbReference type="EMBL" id="KAK3675040.1"/>
    </source>
</evidence>
<feature type="compositionally biased region" description="Basic and acidic residues" evidence="6">
    <location>
        <begin position="325"/>
        <end position="334"/>
    </location>
</feature>
<reference evidence="7" key="1">
    <citation type="submission" date="2023-07" db="EMBL/GenBank/DDBJ databases">
        <title>Black Yeasts Isolated from many extreme environments.</title>
        <authorList>
            <person name="Coleine C."/>
            <person name="Stajich J.E."/>
            <person name="Selbmann L."/>
        </authorList>
    </citation>
    <scope>NUCLEOTIDE SEQUENCE</scope>
    <source>
        <strain evidence="7">CCFEE 5485</strain>
    </source>
</reference>
<dbReference type="GO" id="GO:0005634">
    <property type="term" value="C:nucleus"/>
    <property type="evidence" value="ECO:0007669"/>
    <property type="project" value="TreeGrafter"/>
</dbReference>
<feature type="region of interest" description="Disordered" evidence="6">
    <location>
        <begin position="229"/>
        <end position="250"/>
    </location>
</feature>
<dbReference type="AlphaFoldDB" id="A0AAE0WNG2"/>
<feature type="region of interest" description="Disordered" evidence="6">
    <location>
        <begin position="318"/>
        <end position="408"/>
    </location>
</feature>
<comment type="subcellular location">
    <subcellularLocation>
        <location evidence="2">Mitochondrion</location>
    </subcellularLocation>
</comment>